<dbReference type="AlphaFoldDB" id="A0A6L5Y9P7"/>
<keyword evidence="5" id="KW-0812">Transmembrane</keyword>
<evidence type="ECO:0000256" key="5">
    <source>
        <dbReference type="ARBA" id="ARBA00022692"/>
    </source>
</evidence>
<feature type="signal peptide" evidence="9">
    <location>
        <begin position="1"/>
        <end position="21"/>
    </location>
</feature>
<dbReference type="GO" id="GO:0009279">
    <property type="term" value="C:cell outer membrane"/>
    <property type="evidence" value="ECO:0007669"/>
    <property type="project" value="UniProtKB-SubCell"/>
</dbReference>
<evidence type="ECO:0000256" key="2">
    <source>
        <dbReference type="ARBA" id="ARBA00007613"/>
    </source>
</evidence>
<comment type="similarity">
    <text evidence="2">Belongs to the outer membrane factor (OMF) (TC 1.B.17) family.</text>
</comment>
<dbReference type="Proteomes" id="UP000473699">
    <property type="component" value="Unassembled WGS sequence"/>
</dbReference>
<keyword evidence="3" id="KW-0813">Transport</keyword>
<keyword evidence="4" id="KW-1134">Transmembrane beta strand</keyword>
<dbReference type="EMBL" id="VUNH01000002">
    <property type="protein sequence ID" value="MST55024.1"/>
    <property type="molecule type" value="Genomic_DNA"/>
</dbReference>
<evidence type="ECO:0000256" key="3">
    <source>
        <dbReference type="ARBA" id="ARBA00022448"/>
    </source>
</evidence>
<dbReference type="GO" id="GO:1990281">
    <property type="term" value="C:efflux pump complex"/>
    <property type="evidence" value="ECO:0007669"/>
    <property type="project" value="TreeGrafter"/>
</dbReference>
<protein>
    <submittedName>
        <fullName evidence="10">TolC family protein</fullName>
    </submittedName>
</protein>
<keyword evidence="11" id="KW-1185">Reference proteome</keyword>
<reference evidence="10 11" key="1">
    <citation type="submission" date="2019-08" db="EMBL/GenBank/DDBJ databases">
        <title>In-depth cultivation of the pig gut microbiome towards novel bacterial diversity and tailored functional studies.</title>
        <authorList>
            <person name="Wylensek D."/>
            <person name="Hitch T.C.A."/>
            <person name="Clavel T."/>
        </authorList>
    </citation>
    <scope>NUCLEOTIDE SEQUENCE [LARGE SCALE GENOMIC DNA]</scope>
    <source>
        <strain evidence="10 11">SM-530-WT-4B</strain>
    </source>
</reference>
<dbReference type="GO" id="GO:0015562">
    <property type="term" value="F:efflux transmembrane transporter activity"/>
    <property type="evidence" value="ECO:0007669"/>
    <property type="project" value="InterPro"/>
</dbReference>
<keyword evidence="6" id="KW-0472">Membrane</keyword>
<feature type="chain" id="PRO_5027117269" evidence="9">
    <location>
        <begin position="22"/>
        <end position="468"/>
    </location>
</feature>
<gene>
    <name evidence="10" type="ORF">FYJ74_03040</name>
</gene>
<dbReference type="RefSeq" id="WP_154528130.1">
    <property type="nucleotide sequence ID" value="NZ_VUNH01000002.1"/>
</dbReference>
<dbReference type="PANTHER" id="PTHR30026">
    <property type="entry name" value="OUTER MEMBRANE PROTEIN TOLC"/>
    <property type="match status" value="1"/>
</dbReference>
<proteinExistence type="inferred from homology"/>
<dbReference type="Pfam" id="PF02321">
    <property type="entry name" value="OEP"/>
    <property type="match status" value="2"/>
</dbReference>
<evidence type="ECO:0000256" key="1">
    <source>
        <dbReference type="ARBA" id="ARBA00004442"/>
    </source>
</evidence>
<evidence type="ECO:0000256" key="7">
    <source>
        <dbReference type="ARBA" id="ARBA00023237"/>
    </source>
</evidence>
<evidence type="ECO:0000256" key="8">
    <source>
        <dbReference type="SAM" id="Coils"/>
    </source>
</evidence>
<organism evidence="10 11">
    <name type="scientific">Pyramidobacter porci</name>
    <dbReference type="NCBI Taxonomy" id="2605789"/>
    <lineage>
        <taxon>Bacteria</taxon>
        <taxon>Thermotogati</taxon>
        <taxon>Synergistota</taxon>
        <taxon>Synergistia</taxon>
        <taxon>Synergistales</taxon>
        <taxon>Dethiosulfovibrionaceae</taxon>
        <taxon>Pyramidobacter</taxon>
    </lineage>
</organism>
<dbReference type="Gene3D" id="1.20.1600.10">
    <property type="entry name" value="Outer membrane efflux proteins (OEP)"/>
    <property type="match status" value="1"/>
</dbReference>
<dbReference type="PANTHER" id="PTHR30026:SF20">
    <property type="entry name" value="OUTER MEMBRANE PROTEIN TOLC"/>
    <property type="match status" value="1"/>
</dbReference>
<name>A0A6L5Y9P7_9BACT</name>
<feature type="coiled-coil region" evidence="8">
    <location>
        <begin position="342"/>
        <end position="394"/>
    </location>
</feature>
<dbReference type="InterPro" id="IPR003423">
    <property type="entry name" value="OMP_efflux"/>
</dbReference>
<evidence type="ECO:0000256" key="4">
    <source>
        <dbReference type="ARBA" id="ARBA00022452"/>
    </source>
</evidence>
<keyword evidence="9" id="KW-0732">Signal</keyword>
<keyword evidence="8" id="KW-0175">Coiled coil</keyword>
<dbReference type="InterPro" id="IPR051906">
    <property type="entry name" value="TolC-like"/>
</dbReference>
<sequence length="468" mass="51095">MPVYKKTIAVLLLAAALAVPAAAKNARGEKRSGRPVLTTETALELACANNPSLAAAEARIEQARQQIAQARADKLPKLYAALAGAWQGEEGAIPAYQGEPGHGIPIGYALNSFEEAYQAALGVQWLIFSSGAVENTIAARTMAFRGIQTREVRTGQAVENAVLVSYYNLQRARAKLAVAEEVLDLSKEHLVQVRNFFKYGVVAQDEVLRVEVDVSNGELNVISAKNAVDVRWRALERAVGVELRSQFDLPEPNRNAAPEDAPRWDETSLYALRPELKALDFSRRAALAVAAAARASNGPKIVAGGEAFAQGRDFWPDELDTWKLSLSLRWDFFDGGKARAQVKEYKARAQELLAQIEDVKRQVALEVSSAQLNFESARQRLDVASRQVASAQEDYRMALLRYKSSVGTNLDVLDARTALTNARTQLVDAVYDMNSSRADLDYALGLSERFKLPDGASLAAEGRHGAKN</sequence>
<comment type="caution">
    <text evidence="10">The sequence shown here is derived from an EMBL/GenBank/DDBJ whole genome shotgun (WGS) entry which is preliminary data.</text>
</comment>
<dbReference type="GO" id="GO:0015288">
    <property type="term" value="F:porin activity"/>
    <property type="evidence" value="ECO:0007669"/>
    <property type="project" value="TreeGrafter"/>
</dbReference>
<evidence type="ECO:0000256" key="6">
    <source>
        <dbReference type="ARBA" id="ARBA00023136"/>
    </source>
</evidence>
<evidence type="ECO:0000256" key="9">
    <source>
        <dbReference type="SAM" id="SignalP"/>
    </source>
</evidence>
<evidence type="ECO:0000313" key="11">
    <source>
        <dbReference type="Proteomes" id="UP000473699"/>
    </source>
</evidence>
<accession>A0A6L5Y9P7</accession>
<dbReference type="SUPFAM" id="SSF56954">
    <property type="entry name" value="Outer membrane efflux proteins (OEP)"/>
    <property type="match status" value="1"/>
</dbReference>
<keyword evidence="7" id="KW-0998">Cell outer membrane</keyword>
<evidence type="ECO:0000313" key="10">
    <source>
        <dbReference type="EMBL" id="MST55024.1"/>
    </source>
</evidence>
<comment type="subcellular location">
    <subcellularLocation>
        <location evidence="1">Cell outer membrane</location>
    </subcellularLocation>
</comment>